<dbReference type="InterPro" id="IPR050721">
    <property type="entry name" value="Trk_Ktr_HKT_K-transport"/>
</dbReference>
<dbReference type="NCBIfam" id="NF007041">
    <property type="entry name" value="PRK09496.3-4"/>
    <property type="match status" value="1"/>
</dbReference>
<sequence>MQIIIVGCGKVGSTLVARLCDEGHDVTVIDKNHFVIQGICETYDVLGIIGNGSSYQVQMEAGIEDADLIIAVTDSDELNLLCCTIAKKVGRCSAIARVRNPDYSEELYYLRDKLGLSMIINPELEAANEIARLLRFPTALSINAFAKGQVEMIKFKLPEGNVLAGKALSKLQQKDQILICAVERDGRLVIPDGNFILEAGDIVSFISTVKNAHVFFKKIGLKTHRVSNAMIIGGGKTSYYLAKQLIEMGIEVKIIELDMKRCEELSLLLDDAIIICGDGADEKLLTREGLDQTESFIPLTGLDEENILLTLHAKRNPNIKVITKVNRIAFDSVIDSLELGSVVYPKYITAETIIAYVRAKQNSIGSNIETLYHIFDDRAEAIEFKIEKDSPLAGIPLKRLRLKKNLLIASIARQDKVIIPNGDDKIQIGDKVVVVTMQAGFRDISDILQN</sequence>
<dbReference type="InterPro" id="IPR006037">
    <property type="entry name" value="RCK_C"/>
</dbReference>
<feature type="domain" description="RCK C-terminal" evidence="8">
    <location>
        <begin position="369"/>
        <end position="450"/>
    </location>
</feature>
<dbReference type="EMBL" id="JACRSU010000002">
    <property type="protein sequence ID" value="MBC8540728.1"/>
    <property type="molecule type" value="Genomic_DNA"/>
</dbReference>
<dbReference type="NCBIfam" id="NF007039">
    <property type="entry name" value="PRK09496.3-2"/>
    <property type="match status" value="1"/>
</dbReference>
<evidence type="ECO:0000259" key="8">
    <source>
        <dbReference type="PROSITE" id="PS51202"/>
    </source>
</evidence>
<evidence type="ECO:0000256" key="2">
    <source>
        <dbReference type="ARBA" id="ARBA00022448"/>
    </source>
</evidence>
<evidence type="ECO:0000256" key="4">
    <source>
        <dbReference type="ARBA" id="ARBA00022958"/>
    </source>
</evidence>
<dbReference type="PRINTS" id="PR00335">
    <property type="entry name" value="KUPTAKETRKA"/>
</dbReference>
<reference evidence="9" key="1">
    <citation type="submission" date="2020-08" db="EMBL/GenBank/DDBJ databases">
        <title>Genome public.</title>
        <authorList>
            <person name="Liu C."/>
            <person name="Sun Q."/>
        </authorList>
    </citation>
    <scope>NUCLEOTIDE SEQUENCE</scope>
    <source>
        <strain evidence="9">H8</strain>
    </source>
</reference>
<gene>
    <name evidence="9" type="primary">trkA</name>
    <name evidence="9" type="ORF">H8698_07025</name>
</gene>
<accession>A0A926DKR0</accession>
<comment type="caution">
    <text evidence="9">The sequence shown here is derived from an EMBL/GenBank/DDBJ whole genome shotgun (WGS) entry which is preliminary data.</text>
</comment>
<dbReference type="InterPro" id="IPR036291">
    <property type="entry name" value="NAD(P)-bd_dom_sf"/>
</dbReference>
<keyword evidence="10" id="KW-1185">Reference proteome</keyword>
<proteinExistence type="predicted"/>
<dbReference type="SUPFAM" id="SSF116726">
    <property type="entry name" value="TrkA C-terminal domain-like"/>
    <property type="match status" value="2"/>
</dbReference>
<evidence type="ECO:0000256" key="5">
    <source>
        <dbReference type="ARBA" id="ARBA00023027"/>
    </source>
</evidence>
<feature type="domain" description="RCK N-terminal" evidence="7">
    <location>
        <begin position="1"/>
        <end position="124"/>
    </location>
</feature>
<dbReference type="AlphaFoldDB" id="A0A926DKR0"/>
<dbReference type="GO" id="GO:0015079">
    <property type="term" value="F:potassium ion transmembrane transporter activity"/>
    <property type="evidence" value="ECO:0007669"/>
    <property type="project" value="InterPro"/>
</dbReference>
<dbReference type="PROSITE" id="PS51201">
    <property type="entry name" value="RCK_N"/>
    <property type="match status" value="2"/>
</dbReference>
<evidence type="ECO:0000256" key="6">
    <source>
        <dbReference type="ARBA" id="ARBA00023065"/>
    </source>
</evidence>
<protein>
    <recommendedName>
        <fullName evidence="1">Trk system potassium uptake protein TrkA</fullName>
    </recommendedName>
</protein>
<evidence type="ECO:0000256" key="3">
    <source>
        <dbReference type="ARBA" id="ARBA00022538"/>
    </source>
</evidence>
<keyword evidence="3" id="KW-0633">Potassium transport</keyword>
<dbReference type="PANTHER" id="PTHR43833">
    <property type="entry name" value="POTASSIUM CHANNEL PROTEIN 2-RELATED-RELATED"/>
    <property type="match status" value="1"/>
</dbReference>
<evidence type="ECO:0000313" key="10">
    <source>
        <dbReference type="Proteomes" id="UP000611762"/>
    </source>
</evidence>
<dbReference type="Proteomes" id="UP000611762">
    <property type="component" value="Unassembled WGS sequence"/>
</dbReference>
<keyword evidence="4" id="KW-0630">Potassium</keyword>
<dbReference type="SUPFAM" id="SSF51735">
    <property type="entry name" value="NAD(P)-binding Rossmann-fold domains"/>
    <property type="match status" value="2"/>
</dbReference>
<evidence type="ECO:0000259" key="7">
    <source>
        <dbReference type="PROSITE" id="PS51201"/>
    </source>
</evidence>
<name>A0A926DKR0_9FIRM</name>
<keyword evidence="2" id="KW-0813">Transport</keyword>
<organism evidence="9 10">
    <name type="scientific">Congzhengia minquanensis</name>
    <dbReference type="NCBI Taxonomy" id="2763657"/>
    <lineage>
        <taxon>Bacteria</taxon>
        <taxon>Bacillati</taxon>
        <taxon>Bacillota</taxon>
        <taxon>Clostridia</taxon>
        <taxon>Eubacteriales</taxon>
        <taxon>Oscillospiraceae</taxon>
        <taxon>Congzhengia</taxon>
    </lineage>
</organism>
<dbReference type="Pfam" id="PF02254">
    <property type="entry name" value="TrkA_N"/>
    <property type="match status" value="2"/>
</dbReference>
<dbReference type="InterPro" id="IPR036721">
    <property type="entry name" value="RCK_C_sf"/>
</dbReference>
<dbReference type="InterPro" id="IPR003148">
    <property type="entry name" value="RCK_N"/>
</dbReference>
<evidence type="ECO:0000313" key="9">
    <source>
        <dbReference type="EMBL" id="MBC8540728.1"/>
    </source>
</evidence>
<dbReference type="PROSITE" id="PS51202">
    <property type="entry name" value="RCK_C"/>
    <property type="match status" value="2"/>
</dbReference>
<dbReference type="GO" id="GO:0005886">
    <property type="term" value="C:plasma membrane"/>
    <property type="evidence" value="ECO:0007669"/>
    <property type="project" value="InterPro"/>
</dbReference>
<dbReference type="Pfam" id="PF02080">
    <property type="entry name" value="TrkA_C"/>
    <property type="match status" value="2"/>
</dbReference>
<keyword evidence="5" id="KW-0520">NAD</keyword>
<dbReference type="PANTHER" id="PTHR43833:SF5">
    <property type="entry name" value="TRK SYSTEM POTASSIUM UPTAKE PROTEIN TRKA"/>
    <property type="match status" value="1"/>
</dbReference>
<feature type="domain" description="RCK C-terminal" evidence="8">
    <location>
        <begin position="140"/>
        <end position="222"/>
    </location>
</feature>
<dbReference type="NCBIfam" id="NF007033">
    <property type="entry name" value="PRK09496.1-5"/>
    <property type="match status" value="1"/>
</dbReference>
<dbReference type="InterPro" id="IPR006036">
    <property type="entry name" value="K_uptake_TrkA"/>
</dbReference>
<evidence type="ECO:0000256" key="1">
    <source>
        <dbReference type="ARBA" id="ARBA00017378"/>
    </source>
</evidence>
<feature type="domain" description="RCK N-terminal" evidence="7">
    <location>
        <begin position="226"/>
        <end position="345"/>
    </location>
</feature>
<keyword evidence="6" id="KW-0406">Ion transport</keyword>
<dbReference type="Gene3D" id="3.30.70.1450">
    <property type="entry name" value="Regulator of K+ conductance, C-terminal domain"/>
    <property type="match status" value="2"/>
</dbReference>
<dbReference type="Gene3D" id="3.40.50.720">
    <property type="entry name" value="NAD(P)-binding Rossmann-like Domain"/>
    <property type="match status" value="2"/>
</dbReference>
<dbReference type="NCBIfam" id="NF007031">
    <property type="entry name" value="PRK09496.1-2"/>
    <property type="match status" value="1"/>
</dbReference>